<evidence type="ECO:0000313" key="14">
    <source>
        <dbReference type="EMBL" id="WDI02026.1"/>
    </source>
</evidence>
<keyword evidence="6 11" id="KW-0472">Membrane</keyword>
<evidence type="ECO:0000313" key="15">
    <source>
        <dbReference type="Proteomes" id="UP001220962"/>
    </source>
</evidence>
<proteinExistence type="inferred from homology"/>
<evidence type="ECO:0000259" key="12">
    <source>
        <dbReference type="Pfam" id="PF00535"/>
    </source>
</evidence>
<evidence type="ECO:0000256" key="9">
    <source>
        <dbReference type="ARBA" id="ARBA00038120"/>
    </source>
</evidence>
<evidence type="ECO:0000256" key="7">
    <source>
        <dbReference type="ARBA" id="ARBA00037281"/>
    </source>
</evidence>
<keyword evidence="5" id="KW-0125">Carotenoid biosynthesis</keyword>
<reference evidence="13 16" key="1">
    <citation type="submission" date="2023-02" db="EMBL/GenBank/DDBJ databases">
        <title>Pathogen: clinical or host-associated sample.</title>
        <authorList>
            <person name="Hergert J."/>
            <person name="Casey R."/>
            <person name="Wagner J."/>
            <person name="Young E.L."/>
            <person name="Oakeson K.F."/>
        </authorList>
    </citation>
    <scope>NUCLEOTIDE SEQUENCE</scope>
    <source>
        <strain evidence="14 16">2022CK-00829</strain>
        <strain evidence="13">2022CK-00830</strain>
    </source>
</reference>
<dbReference type="Gene3D" id="3.90.550.10">
    <property type="entry name" value="Spore Coat Polysaccharide Biosynthesis Protein SpsA, Chain A"/>
    <property type="match status" value="1"/>
</dbReference>
<keyword evidence="4 13" id="KW-0808">Transferase</keyword>
<evidence type="ECO:0000256" key="4">
    <source>
        <dbReference type="ARBA" id="ARBA00022679"/>
    </source>
</evidence>
<evidence type="ECO:0000256" key="5">
    <source>
        <dbReference type="ARBA" id="ARBA00022746"/>
    </source>
</evidence>
<dbReference type="GO" id="GO:0005886">
    <property type="term" value="C:plasma membrane"/>
    <property type="evidence" value="ECO:0007669"/>
    <property type="project" value="UniProtKB-SubCell"/>
</dbReference>
<evidence type="ECO:0000256" key="1">
    <source>
        <dbReference type="ARBA" id="ARBA00004236"/>
    </source>
</evidence>
<dbReference type="Proteomes" id="UP001220962">
    <property type="component" value="Chromosome"/>
</dbReference>
<keyword evidence="11" id="KW-1133">Transmembrane helix</keyword>
<dbReference type="InterPro" id="IPR029044">
    <property type="entry name" value="Nucleotide-diphossugar_trans"/>
</dbReference>
<dbReference type="EMBL" id="CP118108">
    <property type="protein sequence ID" value="WDI02026.1"/>
    <property type="molecule type" value="Genomic_DNA"/>
</dbReference>
<keyword evidence="16" id="KW-1185">Reference proteome</keyword>
<comment type="similarity">
    <text evidence="9">Belongs to the glycosyltransferase 2 family. CrtQ subfamily.</text>
</comment>
<evidence type="ECO:0000256" key="3">
    <source>
        <dbReference type="ARBA" id="ARBA00022676"/>
    </source>
</evidence>
<dbReference type="GO" id="GO:0016117">
    <property type="term" value="P:carotenoid biosynthetic process"/>
    <property type="evidence" value="ECO:0007669"/>
    <property type="project" value="UniProtKB-KW"/>
</dbReference>
<feature type="transmembrane region" description="Helical" evidence="11">
    <location>
        <begin position="366"/>
        <end position="388"/>
    </location>
</feature>
<dbReference type="Pfam" id="PF00535">
    <property type="entry name" value="Glycos_transf_2"/>
    <property type="match status" value="1"/>
</dbReference>
<feature type="transmembrane region" description="Helical" evidence="11">
    <location>
        <begin position="330"/>
        <end position="354"/>
    </location>
</feature>
<dbReference type="GO" id="GO:0016757">
    <property type="term" value="F:glycosyltransferase activity"/>
    <property type="evidence" value="ECO:0007669"/>
    <property type="project" value="UniProtKB-KW"/>
</dbReference>
<evidence type="ECO:0000256" key="10">
    <source>
        <dbReference type="ARBA" id="ARBA00040345"/>
    </source>
</evidence>
<protein>
    <recommendedName>
        <fullName evidence="10">4,4'-diaponeurosporenoate glycosyltransferase</fullName>
    </recommendedName>
</protein>
<gene>
    <name evidence="13" type="ORF">PUW23_23130</name>
    <name evidence="14" type="ORF">PUW25_22975</name>
</gene>
<evidence type="ECO:0000313" key="16">
    <source>
        <dbReference type="Proteomes" id="UP001221519"/>
    </source>
</evidence>
<accession>A0AAX3MXF7</accession>
<organism evidence="13 15">
    <name type="scientific">Paenibacillus urinalis</name>
    <dbReference type="NCBI Taxonomy" id="521520"/>
    <lineage>
        <taxon>Bacteria</taxon>
        <taxon>Bacillati</taxon>
        <taxon>Bacillota</taxon>
        <taxon>Bacilli</taxon>
        <taxon>Bacillales</taxon>
        <taxon>Paenibacillaceae</taxon>
        <taxon>Paenibacillus</taxon>
    </lineage>
</organism>
<comment type="subcellular location">
    <subcellularLocation>
        <location evidence="1">Cell membrane</location>
    </subcellularLocation>
</comment>
<dbReference type="RefSeq" id="WP_052512040.1">
    <property type="nucleotide sequence ID" value="NZ_CP118101.1"/>
</dbReference>
<keyword evidence="2" id="KW-1003">Cell membrane</keyword>
<dbReference type="EMBL" id="CP118101">
    <property type="protein sequence ID" value="WDH82308.1"/>
    <property type="molecule type" value="Genomic_DNA"/>
</dbReference>
<evidence type="ECO:0000256" key="6">
    <source>
        <dbReference type="ARBA" id="ARBA00023136"/>
    </source>
</evidence>
<keyword evidence="11" id="KW-0812">Transmembrane</keyword>
<keyword evidence="3 13" id="KW-0328">Glycosyltransferase</keyword>
<comment type="pathway">
    <text evidence="8">Carotenoid biosynthesis; staphyloxanthin biosynthesis; staphyloxanthin from farnesyl diphosphate: step 4/5.</text>
</comment>
<evidence type="ECO:0000256" key="2">
    <source>
        <dbReference type="ARBA" id="ARBA00022475"/>
    </source>
</evidence>
<dbReference type="PANTHER" id="PTHR43646:SF2">
    <property type="entry name" value="GLYCOSYLTRANSFERASE 2-LIKE DOMAIN-CONTAINING PROTEIN"/>
    <property type="match status" value="1"/>
</dbReference>
<evidence type="ECO:0000313" key="13">
    <source>
        <dbReference type="EMBL" id="WDH82308.1"/>
    </source>
</evidence>
<comment type="function">
    <text evidence="7">Catalyzes the glycosylation of 4,4'-diaponeurosporenoate, i.e. the esterification of glucose at the C1'' position with the carboxyl group of 4,4'-diaponeurosporenic acid, to form glycosyl-4,4'-diaponeurosporenoate. This is a step in the biosynthesis of staphyloxanthin, an orange pigment present in most staphylococci strains.</text>
</comment>
<evidence type="ECO:0000256" key="11">
    <source>
        <dbReference type="SAM" id="Phobius"/>
    </source>
</evidence>
<dbReference type="SUPFAM" id="SSF53448">
    <property type="entry name" value="Nucleotide-diphospho-sugar transferases"/>
    <property type="match status" value="1"/>
</dbReference>
<dbReference type="Proteomes" id="UP001221519">
    <property type="component" value="Chromosome"/>
</dbReference>
<name>A0AAX3MXF7_9BACL</name>
<feature type="domain" description="Glycosyltransferase 2-like" evidence="12">
    <location>
        <begin position="70"/>
        <end position="206"/>
    </location>
</feature>
<feature type="transmembrane region" description="Helical" evidence="11">
    <location>
        <begin position="307"/>
        <end position="324"/>
    </location>
</feature>
<dbReference type="InterPro" id="IPR001173">
    <property type="entry name" value="Glyco_trans_2-like"/>
</dbReference>
<dbReference type="PANTHER" id="PTHR43646">
    <property type="entry name" value="GLYCOSYLTRANSFERASE"/>
    <property type="match status" value="1"/>
</dbReference>
<evidence type="ECO:0000256" key="8">
    <source>
        <dbReference type="ARBA" id="ARBA00037904"/>
    </source>
</evidence>
<dbReference type="AlphaFoldDB" id="A0AAX3MXF7"/>
<sequence>MNVLAYLLMILCGILTVQLAFSIWNKRQLPRLGDAGSSSALRGSKGTITAGSIKELSDVNGRASDVVKVSILIPARNEELHIGDCLTSVLAADTEGIQLEVLVLNDRSEDATGRILEEIAAQDSRLRIIDGRELAPGWMGKSHACHQLAEQASGTWWLFMDADVRLERHAITAVLNTAVQQGTGLVTGFPRQVTGTWFEKLVVPMMKFTIISHLPIRLVRGSGDARFVAATGAFMFIHRDTYELAGGHAAIKADLLDDMQLARAVKRAGEPVTLADIHQHTHTRMYQNAGEVWNGYKKNLFEGLGRSGWLLTLVLLMYALLYLLPPIGLITGMLTGDPLVIGYGLAATLLGMGVKRVADQVNSQPLWLMFLHPVSIACVILIGISSWLGAVTGKGYVWKGRRYS</sequence>
<feature type="transmembrane region" description="Helical" evidence="11">
    <location>
        <begin position="6"/>
        <end position="24"/>
    </location>
</feature>